<keyword evidence="3" id="KW-1185">Reference proteome</keyword>
<gene>
    <name evidence="2" type="ORF">GCM10009799_43540</name>
</gene>
<dbReference type="InterPro" id="IPR010982">
    <property type="entry name" value="Lambda_DNA-bd_dom_sf"/>
</dbReference>
<feature type="domain" description="HTH cro/C1-type" evidence="1">
    <location>
        <begin position="6"/>
        <end position="51"/>
    </location>
</feature>
<dbReference type="CDD" id="cd00093">
    <property type="entry name" value="HTH_XRE"/>
    <property type="match status" value="1"/>
</dbReference>
<proteinExistence type="predicted"/>
<accession>A0ABN2TIE4</accession>
<protein>
    <submittedName>
        <fullName evidence="2">Helix-turn-helix transcriptional regulator</fullName>
    </submittedName>
</protein>
<dbReference type="SUPFAM" id="SSF47413">
    <property type="entry name" value="lambda repressor-like DNA-binding domains"/>
    <property type="match status" value="1"/>
</dbReference>
<evidence type="ECO:0000313" key="3">
    <source>
        <dbReference type="Proteomes" id="UP001501585"/>
    </source>
</evidence>
<dbReference type="PROSITE" id="PS50943">
    <property type="entry name" value="HTH_CROC1"/>
    <property type="match status" value="1"/>
</dbReference>
<dbReference type="Pfam" id="PF13560">
    <property type="entry name" value="HTH_31"/>
    <property type="match status" value="1"/>
</dbReference>
<comment type="caution">
    <text evidence="2">The sequence shown here is derived from an EMBL/GenBank/DDBJ whole genome shotgun (WGS) entry which is preliminary data.</text>
</comment>
<reference evidence="2 3" key="1">
    <citation type="journal article" date="2019" name="Int. J. Syst. Evol. Microbiol.">
        <title>The Global Catalogue of Microorganisms (GCM) 10K type strain sequencing project: providing services to taxonomists for standard genome sequencing and annotation.</title>
        <authorList>
            <consortium name="The Broad Institute Genomics Platform"/>
            <consortium name="The Broad Institute Genome Sequencing Center for Infectious Disease"/>
            <person name="Wu L."/>
            <person name="Ma J."/>
        </authorList>
    </citation>
    <scope>NUCLEOTIDE SEQUENCE [LARGE SCALE GENOMIC DNA]</scope>
    <source>
        <strain evidence="2 3">JCM 15313</strain>
    </source>
</reference>
<dbReference type="InterPro" id="IPR001387">
    <property type="entry name" value="Cro/C1-type_HTH"/>
</dbReference>
<dbReference type="EMBL" id="BAAAPC010000021">
    <property type="protein sequence ID" value="GAA2010656.1"/>
    <property type="molecule type" value="Genomic_DNA"/>
</dbReference>
<evidence type="ECO:0000313" key="2">
    <source>
        <dbReference type="EMBL" id="GAA2010656.1"/>
    </source>
</evidence>
<evidence type="ECO:0000259" key="1">
    <source>
        <dbReference type="PROSITE" id="PS50943"/>
    </source>
</evidence>
<name>A0ABN2TIE4_9ACTN</name>
<dbReference type="Pfam" id="PF19054">
    <property type="entry name" value="DUF5753"/>
    <property type="match status" value="1"/>
</dbReference>
<dbReference type="Proteomes" id="UP001501585">
    <property type="component" value="Unassembled WGS sequence"/>
</dbReference>
<organism evidence="2 3">
    <name type="scientific">Nocardiopsis rhodophaea</name>
    <dbReference type="NCBI Taxonomy" id="280238"/>
    <lineage>
        <taxon>Bacteria</taxon>
        <taxon>Bacillati</taxon>
        <taxon>Actinomycetota</taxon>
        <taxon>Actinomycetes</taxon>
        <taxon>Streptosporangiales</taxon>
        <taxon>Nocardiopsidaceae</taxon>
        <taxon>Nocardiopsis</taxon>
    </lineage>
</organism>
<dbReference type="InterPro" id="IPR043917">
    <property type="entry name" value="DUF5753"/>
</dbReference>
<sequence length="267" mass="30782">MRGDRTQKEVAKALGVAQSSITRWEDPRGMLPRARDLRLLLEYYELSPQRIEEMLNLRRDAEQRGWWQTYRLDKQYETFIGLEADSARIQSFQSQIITGLLQTEGYARAVLRATRPEATADEVEQLLQVRMTRQDRWATNNNVKLWAILGEAALRQVVGSRAIMVEQIEHLHELSLHPRVTLQVLPFDSAAHPALETTSFQVFQLADLPLSAVFLDSRTGSLYLEDPHEIEDYEDLFNKLRAAAQDIEPTRQMLSSVARDHRERAAQ</sequence>